<feature type="domain" description="GtrA/DPMS transmembrane" evidence="10">
    <location>
        <begin position="235"/>
        <end position="351"/>
    </location>
</feature>
<dbReference type="Gene3D" id="3.90.550.10">
    <property type="entry name" value="Spore Coat Polysaccharide Biosynthesis Protein SpsA, Chain A"/>
    <property type="match status" value="1"/>
</dbReference>
<name>A0A2R7Y417_9CREN</name>
<evidence type="ECO:0000256" key="8">
    <source>
        <dbReference type="SAM" id="Phobius"/>
    </source>
</evidence>
<dbReference type="PANTHER" id="PTHR43398:SF1">
    <property type="entry name" value="DOLICHOL-PHOSPHATE MANNOSYLTRANSFERASE SUBUNIT 1"/>
    <property type="match status" value="1"/>
</dbReference>
<dbReference type="InterPro" id="IPR029044">
    <property type="entry name" value="Nucleotide-diphossugar_trans"/>
</dbReference>
<feature type="transmembrane region" description="Helical" evidence="8">
    <location>
        <begin position="233"/>
        <end position="258"/>
    </location>
</feature>
<dbReference type="GO" id="GO:0006506">
    <property type="term" value="P:GPI anchor biosynthetic process"/>
    <property type="evidence" value="ECO:0007669"/>
    <property type="project" value="TreeGrafter"/>
</dbReference>
<comment type="similarity">
    <text evidence="2">Belongs to the glycosyltransferase 2 family.</text>
</comment>
<evidence type="ECO:0000256" key="2">
    <source>
        <dbReference type="ARBA" id="ARBA00006739"/>
    </source>
</evidence>
<evidence type="ECO:0008006" key="13">
    <source>
        <dbReference type="Google" id="ProtNLM"/>
    </source>
</evidence>
<dbReference type="Pfam" id="PF04138">
    <property type="entry name" value="GtrA_DPMS_TM"/>
    <property type="match status" value="1"/>
</dbReference>
<evidence type="ECO:0000256" key="4">
    <source>
        <dbReference type="ARBA" id="ARBA00022679"/>
    </source>
</evidence>
<organism evidence="11 12">
    <name type="scientific">Zestosphaera tikiterensis</name>
    <dbReference type="NCBI Taxonomy" id="1973259"/>
    <lineage>
        <taxon>Archaea</taxon>
        <taxon>Thermoproteota</taxon>
        <taxon>Thermoprotei</taxon>
        <taxon>Desulfurococcales</taxon>
        <taxon>Desulfurococcaceae</taxon>
        <taxon>Zestosphaera</taxon>
    </lineage>
</organism>
<dbReference type="SUPFAM" id="SSF53448">
    <property type="entry name" value="Nucleotide-diphospho-sugar transferases"/>
    <property type="match status" value="1"/>
</dbReference>
<reference evidence="11 12" key="1">
    <citation type="journal article" date="2018" name="Syst. Appl. Microbiol.">
        <title>A new symbiotic nanoarchaeote (Candidatus Nanoclepta minutus) and its host (Zestosphaera tikiterensis gen. nov., sp. nov.) from a New Zealand hot spring.</title>
        <authorList>
            <person name="St John E."/>
            <person name="Liu Y."/>
            <person name="Podar M."/>
            <person name="Stott M.B."/>
            <person name="Meneghin J."/>
            <person name="Chen Z."/>
            <person name="Lagutin K."/>
            <person name="Mitchell K."/>
            <person name="Reysenbach A.L."/>
        </authorList>
    </citation>
    <scope>NUCLEOTIDE SEQUENCE [LARGE SCALE GENOMIC DNA]</scope>
    <source>
        <strain evidence="11">NZ3</strain>
    </source>
</reference>
<comment type="caution">
    <text evidence="11">The sequence shown here is derived from an EMBL/GenBank/DDBJ whole genome shotgun (WGS) entry which is preliminary data.</text>
</comment>
<keyword evidence="7 8" id="KW-0472">Membrane</keyword>
<dbReference type="GO" id="GO:0035269">
    <property type="term" value="P:protein O-linked glycosylation via mannose"/>
    <property type="evidence" value="ECO:0007669"/>
    <property type="project" value="TreeGrafter"/>
</dbReference>
<dbReference type="CDD" id="cd06442">
    <property type="entry name" value="DPM1_like"/>
    <property type="match status" value="1"/>
</dbReference>
<evidence type="ECO:0000256" key="6">
    <source>
        <dbReference type="ARBA" id="ARBA00022989"/>
    </source>
</evidence>
<keyword evidence="6 8" id="KW-1133">Transmembrane helix</keyword>
<feature type="transmembrane region" description="Helical" evidence="8">
    <location>
        <begin position="328"/>
        <end position="345"/>
    </location>
</feature>
<evidence type="ECO:0000256" key="1">
    <source>
        <dbReference type="ARBA" id="ARBA00004141"/>
    </source>
</evidence>
<evidence type="ECO:0000313" key="11">
    <source>
        <dbReference type="EMBL" id="PUA32295.1"/>
    </source>
</evidence>
<evidence type="ECO:0000313" key="12">
    <source>
        <dbReference type="Proteomes" id="UP000244093"/>
    </source>
</evidence>
<protein>
    <recommendedName>
        <fullName evidence="13">Dolichol monophosphate mannose synthase</fullName>
    </recommendedName>
</protein>
<evidence type="ECO:0000259" key="10">
    <source>
        <dbReference type="Pfam" id="PF04138"/>
    </source>
</evidence>
<dbReference type="InterPro" id="IPR007267">
    <property type="entry name" value="GtrA_DPMS_TM"/>
</dbReference>
<keyword evidence="5 8" id="KW-0812">Transmembrane</keyword>
<accession>A0A2R7Y417</accession>
<dbReference type="AlphaFoldDB" id="A0A2R7Y417"/>
<evidence type="ECO:0000256" key="3">
    <source>
        <dbReference type="ARBA" id="ARBA00022676"/>
    </source>
</evidence>
<evidence type="ECO:0000256" key="5">
    <source>
        <dbReference type="ARBA" id="ARBA00022692"/>
    </source>
</evidence>
<dbReference type="PANTHER" id="PTHR43398">
    <property type="entry name" value="DOLICHOL-PHOSPHATE MANNOSYLTRANSFERASE SUBUNIT 1"/>
    <property type="match status" value="1"/>
</dbReference>
<dbReference type="EMBL" id="NBVN01000004">
    <property type="protein sequence ID" value="PUA32295.1"/>
    <property type="molecule type" value="Genomic_DNA"/>
</dbReference>
<dbReference type="Proteomes" id="UP000244093">
    <property type="component" value="Unassembled WGS sequence"/>
</dbReference>
<feature type="transmembrane region" description="Helical" evidence="8">
    <location>
        <begin position="301"/>
        <end position="322"/>
    </location>
</feature>
<proteinExistence type="inferred from homology"/>
<keyword evidence="3" id="KW-0328">Glycosyltransferase</keyword>
<sequence length="356" mass="39578">MVKPEVTVITPTYNERENVVKLIEELDRCFKEAGITYEVVVVDDNSPDGTAEAVEGLMSKYPVKLVRRPSKLGLTSAVFDGLKYAEGTYVVVMDADLQHPPEVVPKLYVKALEGYDLVIASRYVSGGSAKFPLHRLIVSLGATLIARVLIPKARKVKDPMSGFFLVKKDVISKITPTSPKSYKVLLEVLALGSYRNVYEVPYEFRERVVGKSKLGFKTMLNYVKQVLNLTPDYVRFALVGASGTVVNLGVLAVLRYVANLTHEIASALAIEASIINNFVWNDLWTFKGGRSGSVASRLIKFHFSSAVGVITQYVISLTTYYYIVRNSIIAQSIGILTGFIINYVLSKKFVWSPRRF</sequence>
<keyword evidence="4" id="KW-0808">Transferase</keyword>
<dbReference type="GO" id="GO:0006488">
    <property type="term" value="P:dolichol-linked oligosaccharide biosynthetic process"/>
    <property type="evidence" value="ECO:0007669"/>
    <property type="project" value="TreeGrafter"/>
</dbReference>
<dbReference type="GO" id="GO:0000271">
    <property type="term" value="P:polysaccharide biosynthetic process"/>
    <property type="evidence" value="ECO:0007669"/>
    <property type="project" value="InterPro"/>
</dbReference>
<evidence type="ECO:0000256" key="7">
    <source>
        <dbReference type="ARBA" id="ARBA00023136"/>
    </source>
</evidence>
<comment type="subcellular location">
    <subcellularLocation>
        <location evidence="1">Membrane</location>
        <topology evidence="1">Multi-pass membrane protein</topology>
    </subcellularLocation>
</comment>
<dbReference type="Pfam" id="PF00535">
    <property type="entry name" value="Glycos_transf_2"/>
    <property type="match status" value="1"/>
</dbReference>
<feature type="domain" description="Glycosyltransferase 2-like" evidence="9">
    <location>
        <begin position="7"/>
        <end position="173"/>
    </location>
</feature>
<dbReference type="GO" id="GO:0016020">
    <property type="term" value="C:membrane"/>
    <property type="evidence" value="ECO:0007669"/>
    <property type="project" value="UniProtKB-SubCell"/>
</dbReference>
<gene>
    <name evidence="11" type="ORF">B7O98_06435</name>
</gene>
<dbReference type="InterPro" id="IPR001173">
    <property type="entry name" value="Glyco_trans_2-like"/>
</dbReference>
<evidence type="ECO:0000259" key="9">
    <source>
        <dbReference type="Pfam" id="PF00535"/>
    </source>
</evidence>
<dbReference type="InterPro" id="IPR039528">
    <property type="entry name" value="DPM1-like"/>
</dbReference>
<dbReference type="GO" id="GO:0004582">
    <property type="term" value="F:dolichyl-phosphate beta-D-mannosyltransferase activity"/>
    <property type="evidence" value="ECO:0007669"/>
    <property type="project" value="InterPro"/>
</dbReference>